<sequence>MEAQECGCTLDSNGKEIRASALESGPGGKPVVERYKMRVLTPDVGRPLGEVRSLDQFLRVMYDACVVQRNIYCESRILHRDISDNNVMIAPDDPEFYERCAEGYNRVKYINQVLSGNDKVPPRPACLVIDLGNGALVEPYCRDREVLAERIGTPKFMARSVSRGEPLAFRKHRGELSQMPKLQGRALEVYQLVHGMQYEEFNQSLDKSCCPTSDPGIKFTHQLFHDAESTFWIIAWNLARSVGPNYQPEKEWTSELSTFISALGSHYPSRDLPDPRIALDPSLKCWSRILHSDLANIASMLSQMHEYIEPEWAYRNGLSAEHAHEALMRLLLTEIIRIEDHPESDLPLFIGARSLPVKLVHHSSSQKSKTSSFLSYHSRQKYPEFTAGSVDARA</sequence>
<dbReference type="GeneID" id="67028000"/>
<proteinExistence type="predicted"/>
<evidence type="ECO:0000313" key="2">
    <source>
        <dbReference type="EMBL" id="QRW20732.1"/>
    </source>
</evidence>
<dbReference type="Proteomes" id="UP000650533">
    <property type="component" value="Chromosome 6"/>
</dbReference>
<protein>
    <recommendedName>
        <fullName evidence="1">Fungal-type protein kinase domain-containing protein</fullName>
    </recommendedName>
</protein>
<name>A0A8H8NZ57_9AGAM</name>
<gene>
    <name evidence="2" type="ORF">RhiXN_05721</name>
</gene>
<dbReference type="KEGG" id="rsx:RhiXN_05721"/>
<evidence type="ECO:0000313" key="3">
    <source>
        <dbReference type="Proteomes" id="UP000650533"/>
    </source>
</evidence>
<organism evidence="2 3">
    <name type="scientific">Rhizoctonia solani</name>
    <dbReference type="NCBI Taxonomy" id="456999"/>
    <lineage>
        <taxon>Eukaryota</taxon>
        <taxon>Fungi</taxon>
        <taxon>Dikarya</taxon>
        <taxon>Basidiomycota</taxon>
        <taxon>Agaricomycotina</taxon>
        <taxon>Agaricomycetes</taxon>
        <taxon>Cantharellales</taxon>
        <taxon>Ceratobasidiaceae</taxon>
        <taxon>Rhizoctonia</taxon>
    </lineage>
</organism>
<dbReference type="RefSeq" id="XP_043180969.1">
    <property type="nucleotide sequence ID" value="XM_043325537.1"/>
</dbReference>
<dbReference type="InterPro" id="IPR040976">
    <property type="entry name" value="Pkinase_fungal"/>
</dbReference>
<evidence type="ECO:0000259" key="1">
    <source>
        <dbReference type="Pfam" id="PF17667"/>
    </source>
</evidence>
<dbReference type="Pfam" id="PF17667">
    <property type="entry name" value="Pkinase_fungal"/>
    <property type="match status" value="1"/>
</dbReference>
<accession>A0A8H8NZ57</accession>
<reference evidence="2" key="1">
    <citation type="submission" date="2020-05" db="EMBL/GenBank/DDBJ databases">
        <title>Evolutionary and genomic comparisons of hybrid uninucleate and nonhybrid Rhizoctonia fungi.</title>
        <authorList>
            <person name="Li C."/>
            <person name="Chen X."/>
        </authorList>
    </citation>
    <scope>NUCLEOTIDE SEQUENCE</scope>
    <source>
        <strain evidence="2">AG-1 IA</strain>
    </source>
</reference>
<dbReference type="EMBL" id="CP059663">
    <property type="protein sequence ID" value="QRW20732.1"/>
    <property type="molecule type" value="Genomic_DNA"/>
</dbReference>
<dbReference type="AlphaFoldDB" id="A0A8H8NZ57"/>
<feature type="domain" description="Fungal-type protein kinase" evidence="1">
    <location>
        <begin position="31"/>
        <end position="236"/>
    </location>
</feature>